<feature type="domain" description="Trehalase-like N-terminal" evidence="2">
    <location>
        <begin position="2"/>
        <end position="185"/>
    </location>
</feature>
<keyword evidence="4" id="KW-1185">Reference proteome</keyword>
<accession>A0A5R9J080</accession>
<dbReference type="EMBL" id="VCDI01000008">
    <property type="protein sequence ID" value="TLU71080.1"/>
    <property type="molecule type" value="Genomic_DNA"/>
</dbReference>
<dbReference type="Gene3D" id="1.50.10.10">
    <property type="match status" value="1"/>
</dbReference>
<dbReference type="InterPro" id="IPR008928">
    <property type="entry name" value="6-hairpin_glycosidase_sf"/>
</dbReference>
<dbReference type="GO" id="GO:0004553">
    <property type="term" value="F:hydrolase activity, hydrolyzing O-glycosyl compounds"/>
    <property type="evidence" value="ECO:0007669"/>
    <property type="project" value="UniProtKB-ARBA"/>
</dbReference>
<dbReference type="PANTHER" id="PTHR31616">
    <property type="entry name" value="TREHALASE"/>
    <property type="match status" value="1"/>
</dbReference>
<organism evidence="3 4">
    <name type="scientific">Lichenicoccus roseus</name>
    <dbReference type="NCBI Taxonomy" id="2683649"/>
    <lineage>
        <taxon>Bacteria</taxon>
        <taxon>Pseudomonadati</taxon>
        <taxon>Pseudomonadota</taxon>
        <taxon>Alphaproteobacteria</taxon>
        <taxon>Acetobacterales</taxon>
        <taxon>Acetobacteraceae</taxon>
        <taxon>Lichenicoccus</taxon>
    </lineage>
</organism>
<dbReference type="Pfam" id="PF19291">
    <property type="entry name" value="TREH_N"/>
    <property type="match status" value="1"/>
</dbReference>
<evidence type="ECO:0000259" key="1">
    <source>
        <dbReference type="Pfam" id="PF00723"/>
    </source>
</evidence>
<protein>
    <submittedName>
        <fullName evidence="3">Glycoside hydrolase family 15 protein</fullName>
    </submittedName>
</protein>
<dbReference type="PANTHER" id="PTHR31616:SF0">
    <property type="entry name" value="GLUCAN 1,4-ALPHA-GLUCOSIDASE"/>
    <property type="match status" value="1"/>
</dbReference>
<dbReference type="InterPro" id="IPR011613">
    <property type="entry name" value="GH15-like"/>
</dbReference>
<evidence type="ECO:0000313" key="3">
    <source>
        <dbReference type="EMBL" id="TLU71080.1"/>
    </source>
</evidence>
<dbReference type="Proteomes" id="UP000305654">
    <property type="component" value="Unassembled WGS sequence"/>
</dbReference>
<dbReference type="GO" id="GO:0005975">
    <property type="term" value="P:carbohydrate metabolic process"/>
    <property type="evidence" value="ECO:0007669"/>
    <property type="project" value="InterPro"/>
</dbReference>
<name>A0A5R9J080_9PROT</name>
<dbReference type="InterPro" id="IPR045582">
    <property type="entry name" value="Trehalase-like_N"/>
</dbReference>
<dbReference type="RefSeq" id="WP_138327436.1">
    <property type="nucleotide sequence ID" value="NZ_VCDI01000008.1"/>
</dbReference>
<sequence length="598" mass="65881">MSSPIEDYALVGDGETAALVNRDGSIDWLCWPRFDSDTCFSALLGTPDNGAWLIAPVAGVTQTKRRYQEDTLVVETDFDTTDGTVRLIDFMPMRDAGPVSSLIRIVEGVTGTVTLRFDMRLRFDYGSLLPWSEPYGNGLVAKVGADLLVLYATVPVTVRSHVASAQFSVRSGDRLSFVLRHGSAHREVPSPIDVDAALEATQQNWREWIGRFDSTRTDWPGVVKRSLITLRAMVHQPSGGIVAAPTTSLPEAPGGKMNWDYRYSWLRDGTFTLGALLNAGFREEAARWRDWLLRAVAGSPQRMRIMYRVDGSRHLSEWEVDTLAGYRYASPVRVGNAASTQHQIDVYGEVLDSLHLARLGGIEPNTEERSVSLAIVRHLETVWNSEGSGVWESRETPRQYTYSKVMAWVGVDRMLRMLEQDGPGSGDVDRTELERLKALRQTIHDEVCREGWNEGLGTFTQYYGGQELDASLLLIPLVGFLPADDPRIVATTGAIQRELSEGGLIRRTKAKPSGPSEGAFLACSCWMADCLRMQGRAGEARAQFERVLAVCNDVDLLSEEYNVPAGHLAGNFPQALTHLAVVNTALGLCGPVLHRGGG</sequence>
<dbReference type="AlphaFoldDB" id="A0A5R9J080"/>
<dbReference type="OrthoDB" id="3902805at2"/>
<dbReference type="Pfam" id="PF00723">
    <property type="entry name" value="Glyco_hydro_15"/>
    <property type="match status" value="1"/>
</dbReference>
<gene>
    <name evidence="3" type="ORF">FE263_18050</name>
</gene>
<reference evidence="3 4" key="1">
    <citation type="submission" date="2019-05" db="EMBL/GenBank/DDBJ databases">
        <authorList>
            <person name="Pankratov T."/>
            <person name="Grouzdev D."/>
        </authorList>
    </citation>
    <scope>NUCLEOTIDE SEQUENCE [LARGE SCALE GENOMIC DNA]</scope>
    <source>
        <strain evidence="3 4">KEBCLARHB70R</strain>
    </source>
</reference>
<evidence type="ECO:0000313" key="4">
    <source>
        <dbReference type="Proteomes" id="UP000305654"/>
    </source>
</evidence>
<dbReference type="SUPFAM" id="SSF48208">
    <property type="entry name" value="Six-hairpin glycosidases"/>
    <property type="match status" value="1"/>
</dbReference>
<comment type="caution">
    <text evidence="3">The sequence shown here is derived from an EMBL/GenBank/DDBJ whole genome shotgun (WGS) entry which is preliminary data.</text>
</comment>
<keyword evidence="3" id="KW-0378">Hydrolase</keyword>
<proteinExistence type="predicted"/>
<dbReference type="InterPro" id="IPR012341">
    <property type="entry name" value="6hp_glycosidase-like_sf"/>
</dbReference>
<feature type="domain" description="GH15-like" evidence="1">
    <location>
        <begin position="223"/>
        <end position="585"/>
    </location>
</feature>
<evidence type="ECO:0000259" key="2">
    <source>
        <dbReference type="Pfam" id="PF19291"/>
    </source>
</evidence>